<comment type="caution">
    <text evidence="5">The sequence shown here is derived from an EMBL/GenBank/DDBJ whole genome shotgun (WGS) entry which is preliminary data.</text>
</comment>
<dbReference type="InterPro" id="IPR002104">
    <property type="entry name" value="Integrase_catalytic"/>
</dbReference>
<evidence type="ECO:0000256" key="1">
    <source>
        <dbReference type="ARBA" id="ARBA00008857"/>
    </source>
</evidence>
<evidence type="ECO:0000256" key="3">
    <source>
        <dbReference type="ARBA" id="ARBA00023172"/>
    </source>
</evidence>
<organism evidence="5 6">
    <name type="scientific">Almyronema epifaneia S1</name>
    <dbReference type="NCBI Taxonomy" id="2991925"/>
    <lineage>
        <taxon>Bacteria</taxon>
        <taxon>Bacillati</taxon>
        <taxon>Cyanobacteriota</taxon>
        <taxon>Cyanophyceae</taxon>
        <taxon>Nodosilineales</taxon>
        <taxon>Nodosilineaceae</taxon>
        <taxon>Almyronema</taxon>
        <taxon>Almyronema epifaneia</taxon>
    </lineage>
</organism>
<comment type="similarity">
    <text evidence="1">Belongs to the 'phage' integrase family.</text>
</comment>
<evidence type="ECO:0000313" key="6">
    <source>
        <dbReference type="Proteomes" id="UP001600165"/>
    </source>
</evidence>
<evidence type="ECO:0000313" key="5">
    <source>
        <dbReference type="EMBL" id="MFE4104794.1"/>
    </source>
</evidence>
<keyword evidence="2" id="KW-0238">DNA-binding</keyword>
<sequence>MPKNNRHGQAAVLSDQQLDRVRKQLKSRHHRLIFDIARFTGERAGAIVQLQTRDCYHDNRQPRDTITFRAQTRKARPGGRRETREVPVSDRLHEKLSAYSPPAHSLYLFPGEVGHISFSAFDKALRRAIAKAKMEHLGASTHSFRRSAATKIGQVFDTKLYKSLWGGKILEMPFATKR</sequence>
<dbReference type="PANTHER" id="PTHR30349:SF41">
    <property type="entry name" value="INTEGRASE_RECOMBINASE PROTEIN MJ0367-RELATED"/>
    <property type="match status" value="1"/>
</dbReference>
<dbReference type="Proteomes" id="UP001600165">
    <property type="component" value="Unassembled WGS sequence"/>
</dbReference>
<evidence type="ECO:0000256" key="2">
    <source>
        <dbReference type="ARBA" id="ARBA00023125"/>
    </source>
</evidence>
<feature type="domain" description="Tyr recombinase" evidence="4">
    <location>
        <begin position="8"/>
        <end position="178"/>
    </location>
</feature>
<dbReference type="RefSeq" id="WP_377960418.1">
    <property type="nucleotide sequence ID" value="NZ_JBHZOL010000004.1"/>
</dbReference>
<dbReference type="PANTHER" id="PTHR30349">
    <property type="entry name" value="PHAGE INTEGRASE-RELATED"/>
    <property type="match status" value="1"/>
</dbReference>
<name>A0ABW6I9H3_9CYAN</name>
<reference evidence="5 6" key="1">
    <citation type="submission" date="2024-10" db="EMBL/GenBank/DDBJ databases">
        <authorList>
            <person name="Ratan Roy A."/>
            <person name="Morales Sandoval P.H."/>
            <person name="De Los Santos Villalobos S."/>
            <person name="Chakraborty S."/>
            <person name="Mukherjee J."/>
        </authorList>
    </citation>
    <scope>NUCLEOTIDE SEQUENCE [LARGE SCALE GENOMIC DNA]</scope>
    <source>
        <strain evidence="5 6">S1</strain>
    </source>
</reference>
<evidence type="ECO:0000259" key="4">
    <source>
        <dbReference type="PROSITE" id="PS51898"/>
    </source>
</evidence>
<protein>
    <submittedName>
        <fullName evidence="5">Tyrosine-type recombinase/integrase</fullName>
    </submittedName>
</protein>
<dbReference type="InterPro" id="IPR050090">
    <property type="entry name" value="Tyrosine_recombinase_XerCD"/>
</dbReference>
<accession>A0ABW6I9H3</accession>
<dbReference type="EMBL" id="JBHZOL010000004">
    <property type="protein sequence ID" value="MFE4104794.1"/>
    <property type="molecule type" value="Genomic_DNA"/>
</dbReference>
<dbReference type="SUPFAM" id="SSF56349">
    <property type="entry name" value="DNA breaking-rejoining enzymes"/>
    <property type="match status" value="1"/>
</dbReference>
<keyword evidence="3" id="KW-0233">DNA recombination</keyword>
<keyword evidence="6" id="KW-1185">Reference proteome</keyword>
<proteinExistence type="inferred from homology"/>
<dbReference type="InterPro" id="IPR013762">
    <property type="entry name" value="Integrase-like_cat_sf"/>
</dbReference>
<dbReference type="PROSITE" id="PS51898">
    <property type="entry name" value="TYR_RECOMBINASE"/>
    <property type="match status" value="1"/>
</dbReference>
<dbReference type="InterPro" id="IPR011010">
    <property type="entry name" value="DNA_brk_join_enz"/>
</dbReference>
<dbReference type="Pfam" id="PF00589">
    <property type="entry name" value="Phage_integrase"/>
    <property type="match status" value="1"/>
</dbReference>
<gene>
    <name evidence="5" type="ORF">ACFVKH_00805</name>
</gene>
<dbReference type="Gene3D" id="1.10.443.10">
    <property type="entry name" value="Intergrase catalytic core"/>
    <property type="match status" value="1"/>
</dbReference>